<keyword evidence="3" id="KW-0732">Signal</keyword>
<feature type="transmembrane region" description="Helical" evidence="2">
    <location>
        <begin position="173"/>
        <end position="193"/>
    </location>
</feature>
<keyword evidence="2" id="KW-0472">Membrane</keyword>
<feature type="compositionally biased region" description="Low complexity" evidence="1">
    <location>
        <begin position="56"/>
        <end position="117"/>
    </location>
</feature>
<feature type="region of interest" description="Disordered" evidence="1">
    <location>
        <begin position="49"/>
        <end position="117"/>
    </location>
</feature>
<feature type="signal peptide" evidence="3">
    <location>
        <begin position="1"/>
        <end position="19"/>
    </location>
</feature>
<keyword evidence="2" id="KW-0812">Transmembrane</keyword>
<keyword evidence="5" id="KW-1185">Reference proteome</keyword>
<dbReference type="STRING" id="1330018.A0A167R5G6"/>
<proteinExistence type="predicted"/>
<evidence type="ECO:0008006" key="6">
    <source>
        <dbReference type="Google" id="ProtNLM"/>
    </source>
</evidence>
<evidence type="ECO:0000313" key="5">
    <source>
        <dbReference type="Proteomes" id="UP000076738"/>
    </source>
</evidence>
<dbReference type="Proteomes" id="UP000076738">
    <property type="component" value="Unassembled WGS sequence"/>
</dbReference>
<keyword evidence="2" id="KW-1133">Transmembrane helix</keyword>
<dbReference type="OrthoDB" id="2576541at2759"/>
<dbReference type="EMBL" id="KV417269">
    <property type="protein sequence ID" value="KZP00579.1"/>
    <property type="molecule type" value="Genomic_DNA"/>
</dbReference>
<gene>
    <name evidence="4" type="ORF">CALVIDRAFT_533576</name>
</gene>
<feature type="region of interest" description="Disordered" evidence="1">
    <location>
        <begin position="147"/>
        <end position="166"/>
    </location>
</feature>
<evidence type="ECO:0000256" key="2">
    <source>
        <dbReference type="SAM" id="Phobius"/>
    </source>
</evidence>
<sequence length="399" mass="41068">MKINRKLVLLLSLPLLTAAQSNGLGPRVAKRAAEVDPVDNAYRYPRLLGIPLLDPPSNSTSTQSQSTTSTSSSGSSSSSSSSTSSVTSTSTTANSTSTTTTPSTSTTPSSTSQSQQLTSYTNSAGSLTIETFTSFVIFGPTGSANSSAANSTTTAAADNSSSSSDNTISQSTIIGLSVAGGIALIGIVAFIIWKFTRKRFAGLDDFEDAIKWPEYKTGEDDMTMGPLPTRATGGAGVETSVYAPSEVDYDHDAHSVTGGSTTELVPPVSYASAPYSQPMPSQPYFDEAYSGPQPGQYYDPYRGGAPGGMGYAPGRTTSPGPQRSLTLGPDGAQDLYRTPTRGMTGPAATPPQRGASMNQQEDAGSVYATARSRSPGPAQAFAGEMGERGSPGNFGVANP</sequence>
<reference evidence="4 5" key="1">
    <citation type="journal article" date="2016" name="Mol. Biol. Evol.">
        <title>Comparative Genomics of Early-Diverging Mushroom-Forming Fungi Provides Insights into the Origins of Lignocellulose Decay Capabilities.</title>
        <authorList>
            <person name="Nagy L.G."/>
            <person name="Riley R."/>
            <person name="Tritt A."/>
            <person name="Adam C."/>
            <person name="Daum C."/>
            <person name="Floudas D."/>
            <person name="Sun H."/>
            <person name="Yadav J.S."/>
            <person name="Pangilinan J."/>
            <person name="Larsson K.H."/>
            <person name="Matsuura K."/>
            <person name="Barry K."/>
            <person name="Labutti K."/>
            <person name="Kuo R."/>
            <person name="Ohm R.A."/>
            <person name="Bhattacharya S.S."/>
            <person name="Shirouzu T."/>
            <person name="Yoshinaga Y."/>
            <person name="Martin F.M."/>
            <person name="Grigoriev I.V."/>
            <person name="Hibbett D.S."/>
        </authorList>
    </citation>
    <scope>NUCLEOTIDE SEQUENCE [LARGE SCALE GENOMIC DNA]</scope>
    <source>
        <strain evidence="4 5">TUFC12733</strain>
    </source>
</reference>
<dbReference type="AlphaFoldDB" id="A0A167R5G6"/>
<evidence type="ECO:0000256" key="3">
    <source>
        <dbReference type="SAM" id="SignalP"/>
    </source>
</evidence>
<feature type="chain" id="PRO_5007891793" description="Mid2 domain-containing protein" evidence="3">
    <location>
        <begin position="20"/>
        <end position="399"/>
    </location>
</feature>
<protein>
    <recommendedName>
        <fullName evidence="6">Mid2 domain-containing protein</fullName>
    </recommendedName>
</protein>
<name>A0A167R5G6_CALVF</name>
<evidence type="ECO:0000313" key="4">
    <source>
        <dbReference type="EMBL" id="KZP00579.1"/>
    </source>
</evidence>
<accession>A0A167R5G6</accession>
<feature type="region of interest" description="Disordered" evidence="1">
    <location>
        <begin position="281"/>
        <end position="399"/>
    </location>
</feature>
<evidence type="ECO:0000256" key="1">
    <source>
        <dbReference type="SAM" id="MobiDB-lite"/>
    </source>
</evidence>
<organism evidence="4 5">
    <name type="scientific">Calocera viscosa (strain TUFC12733)</name>
    <dbReference type="NCBI Taxonomy" id="1330018"/>
    <lineage>
        <taxon>Eukaryota</taxon>
        <taxon>Fungi</taxon>
        <taxon>Dikarya</taxon>
        <taxon>Basidiomycota</taxon>
        <taxon>Agaricomycotina</taxon>
        <taxon>Dacrymycetes</taxon>
        <taxon>Dacrymycetales</taxon>
        <taxon>Dacrymycetaceae</taxon>
        <taxon>Calocera</taxon>
    </lineage>
</organism>
<feature type="compositionally biased region" description="Polar residues" evidence="1">
    <location>
        <begin position="316"/>
        <end position="325"/>
    </location>
</feature>